<dbReference type="GO" id="GO:0003677">
    <property type="term" value="F:DNA binding"/>
    <property type="evidence" value="ECO:0007669"/>
    <property type="project" value="InterPro"/>
</dbReference>
<dbReference type="KEGG" id="spar:SPRG_14624"/>
<evidence type="ECO:0000313" key="2">
    <source>
        <dbReference type="EMBL" id="KDO20085.1"/>
    </source>
</evidence>
<accession>A0A067BTD3</accession>
<dbReference type="OrthoDB" id="370884at2759"/>
<dbReference type="GO" id="GO:0042393">
    <property type="term" value="F:histone binding"/>
    <property type="evidence" value="ECO:0007669"/>
    <property type="project" value="TreeGrafter"/>
</dbReference>
<gene>
    <name evidence="2" type="ORF">SPRG_14624</name>
</gene>
<feature type="region of interest" description="Disordered" evidence="1">
    <location>
        <begin position="1"/>
        <end position="61"/>
    </location>
</feature>
<keyword evidence="3" id="KW-1185">Reference proteome</keyword>
<dbReference type="GO" id="GO:0005634">
    <property type="term" value="C:nucleus"/>
    <property type="evidence" value="ECO:0007669"/>
    <property type="project" value="TreeGrafter"/>
</dbReference>
<feature type="compositionally biased region" description="Low complexity" evidence="1">
    <location>
        <begin position="1"/>
        <end position="13"/>
    </location>
</feature>
<feature type="compositionally biased region" description="Basic and acidic residues" evidence="1">
    <location>
        <begin position="21"/>
        <end position="36"/>
    </location>
</feature>
<dbReference type="GeneID" id="24136418"/>
<dbReference type="GO" id="GO:0006325">
    <property type="term" value="P:chromatin organization"/>
    <property type="evidence" value="ECO:0007669"/>
    <property type="project" value="InterPro"/>
</dbReference>
<dbReference type="AlphaFoldDB" id="A0A067BTD3"/>
<dbReference type="InterPro" id="IPR044198">
    <property type="entry name" value="DEK"/>
</dbReference>
<dbReference type="VEuPathDB" id="FungiDB:SPRG_14624"/>
<dbReference type="GO" id="GO:2000779">
    <property type="term" value="P:regulation of double-strand break repair"/>
    <property type="evidence" value="ECO:0007669"/>
    <property type="project" value="TreeGrafter"/>
</dbReference>
<organism evidence="2 3">
    <name type="scientific">Saprolegnia parasitica (strain CBS 223.65)</name>
    <dbReference type="NCBI Taxonomy" id="695850"/>
    <lineage>
        <taxon>Eukaryota</taxon>
        <taxon>Sar</taxon>
        <taxon>Stramenopiles</taxon>
        <taxon>Oomycota</taxon>
        <taxon>Saprolegniomycetes</taxon>
        <taxon>Saprolegniales</taxon>
        <taxon>Saprolegniaceae</taxon>
        <taxon>Saprolegnia</taxon>
    </lineage>
</organism>
<feature type="compositionally biased region" description="Basic and acidic residues" evidence="1">
    <location>
        <begin position="45"/>
        <end position="60"/>
    </location>
</feature>
<protein>
    <submittedName>
        <fullName evidence="2">Uncharacterized protein</fullName>
    </submittedName>
</protein>
<reference evidence="2 3" key="1">
    <citation type="journal article" date="2013" name="PLoS Genet.">
        <title>Distinctive expansion of potential virulence genes in the genome of the oomycete fish pathogen Saprolegnia parasitica.</title>
        <authorList>
            <person name="Jiang R.H."/>
            <person name="de Bruijn I."/>
            <person name="Haas B.J."/>
            <person name="Belmonte R."/>
            <person name="Lobach L."/>
            <person name="Christie J."/>
            <person name="van den Ackerveken G."/>
            <person name="Bottin A."/>
            <person name="Bulone V."/>
            <person name="Diaz-Moreno S.M."/>
            <person name="Dumas B."/>
            <person name="Fan L."/>
            <person name="Gaulin E."/>
            <person name="Govers F."/>
            <person name="Grenville-Briggs L.J."/>
            <person name="Horner N.R."/>
            <person name="Levin J.Z."/>
            <person name="Mammella M."/>
            <person name="Meijer H.J."/>
            <person name="Morris P."/>
            <person name="Nusbaum C."/>
            <person name="Oome S."/>
            <person name="Phillips A.J."/>
            <person name="van Rooyen D."/>
            <person name="Rzeszutek E."/>
            <person name="Saraiva M."/>
            <person name="Secombes C.J."/>
            <person name="Seidl M.F."/>
            <person name="Snel B."/>
            <person name="Stassen J.H."/>
            <person name="Sykes S."/>
            <person name="Tripathy S."/>
            <person name="van den Berg H."/>
            <person name="Vega-Arreguin J.C."/>
            <person name="Wawra S."/>
            <person name="Young S.K."/>
            <person name="Zeng Q."/>
            <person name="Dieguez-Uribeondo J."/>
            <person name="Russ C."/>
            <person name="Tyler B.M."/>
            <person name="van West P."/>
        </authorList>
    </citation>
    <scope>NUCLEOTIDE SEQUENCE [LARGE SCALE GENOMIC DNA]</scope>
    <source>
        <strain evidence="2 3">CBS 223.65</strain>
    </source>
</reference>
<dbReference type="RefSeq" id="XP_012209188.1">
    <property type="nucleotide sequence ID" value="XM_012353798.1"/>
</dbReference>
<sequence>METASTATAVEETNVNMETTQEEHGPEAAKGEEASKATKRASTKTKVDEIPGERRSERSRKPVAVFSLASENKVEEAFVAPVGPGTKLRDIPYLAEKVAKCTKKDGELLTKLYQVMYSRRYSAAIIKDVKEHILDFSGYPTFKDDAVRNCMVLLSLTISHALP</sequence>
<proteinExistence type="predicted"/>
<evidence type="ECO:0000256" key="1">
    <source>
        <dbReference type="SAM" id="MobiDB-lite"/>
    </source>
</evidence>
<evidence type="ECO:0000313" key="3">
    <source>
        <dbReference type="Proteomes" id="UP000030745"/>
    </source>
</evidence>
<dbReference type="PANTHER" id="PTHR13468:SF1">
    <property type="entry name" value="PROTEIN DEK"/>
    <property type="match status" value="1"/>
</dbReference>
<dbReference type="Proteomes" id="UP000030745">
    <property type="component" value="Unassembled WGS sequence"/>
</dbReference>
<dbReference type="EMBL" id="KK583324">
    <property type="protein sequence ID" value="KDO20085.1"/>
    <property type="molecule type" value="Genomic_DNA"/>
</dbReference>
<dbReference type="PANTHER" id="PTHR13468">
    <property type="entry name" value="DEK PROTEIN"/>
    <property type="match status" value="1"/>
</dbReference>
<dbReference type="STRING" id="695850.A0A067BTD3"/>
<name>A0A067BTD3_SAPPC</name>